<dbReference type="OrthoDB" id="5986190at2759"/>
<reference evidence="3 4" key="1">
    <citation type="submission" date="2016-07" db="EMBL/GenBank/DDBJ databases">
        <title>Pervasive Adenine N6-methylation of Active Genes in Fungi.</title>
        <authorList>
            <consortium name="DOE Joint Genome Institute"/>
            <person name="Mondo S.J."/>
            <person name="Dannebaum R.O."/>
            <person name="Kuo R.C."/>
            <person name="Labutti K."/>
            <person name="Haridas S."/>
            <person name="Kuo A."/>
            <person name="Salamov A."/>
            <person name="Ahrendt S.R."/>
            <person name="Lipzen A."/>
            <person name="Sullivan W."/>
            <person name="Andreopoulos W.B."/>
            <person name="Clum A."/>
            <person name="Lindquist E."/>
            <person name="Daum C."/>
            <person name="Ramamoorthy G.K."/>
            <person name="Gryganskyi A."/>
            <person name="Culley D."/>
            <person name="Magnuson J.K."/>
            <person name="James T.Y."/>
            <person name="O'Malley M.A."/>
            <person name="Stajich J.E."/>
            <person name="Spatafora J.W."/>
            <person name="Visel A."/>
            <person name="Grigoriev I.V."/>
        </authorList>
    </citation>
    <scope>NUCLEOTIDE SEQUENCE [LARGE SCALE GENOMIC DNA]</scope>
    <source>
        <strain evidence="3 4">CBS 115471</strain>
    </source>
</reference>
<accession>A0A1Y2A417</accession>
<dbReference type="InterPro" id="IPR011009">
    <property type="entry name" value="Kinase-like_dom_sf"/>
</dbReference>
<dbReference type="GO" id="GO:0004672">
    <property type="term" value="F:protein kinase activity"/>
    <property type="evidence" value="ECO:0007669"/>
    <property type="project" value="InterPro"/>
</dbReference>
<evidence type="ECO:0000313" key="4">
    <source>
        <dbReference type="Proteomes" id="UP000193144"/>
    </source>
</evidence>
<protein>
    <recommendedName>
        <fullName evidence="2">Protein kinase domain-containing protein</fullName>
    </recommendedName>
</protein>
<dbReference type="STRING" id="1231657.A0A1Y2A417"/>
<gene>
    <name evidence="3" type="ORF">BCR34DRAFT_60772</name>
</gene>
<dbReference type="PANTHER" id="PTHR35391">
    <property type="entry name" value="C2H2-TYPE DOMAIN-CONTAINING PROTEIN-RELATED"/>
    <property type="match status" value="1"/>
</dbReference>
<feature type="domain" description="Protein kinase" evidence="2">
    <location>
        <begin position="534"/>
        <end position="901"/>
    </location>
</feature>
<feature type="region of interest" description="Disordered" evidence="1">
    <location>
        <begin position="38"/>
        <end position="127"/>
    </location>
</feature>
<feature type="compositionally biased region" description="Low complexity" evidence="1">
    <location>
        <begin position="64"/>
        <end position="74"/>
    </location>
</feature>
<evidence type="ECO:0000256" key="1">
    <source>
        <dbReference type="SAM" id="MobiDB-lite"/>
    </source>
</evidence>
<dbReference type="GO" id="GO:0005524">
    <property type="term" value="F:ATP binding"/>
    <property type="evidence" value="ECO:0007669"/>
    <property type="project" value="InterPro"/>
</dbReference>
<dbReference type="SUPFAM" id="SSF56112">
    <property type="entry name" value="Protein kinase-like (PK-like)"/>
    <property type="match status" value="1"/>
</dbReference>
<dbReference type="PROSITE" id="PS50011">
    <property type="entry name" value="PROTEIN_KINASE_DOM"/>
    <property type="match status" value="1"/>
</dbReference>
<sequence length="1362" mass="154006">MHVRDKFPAVDESIAVHLGKSISLRRQRIRNLANPKHALAERTTSPSAIQRERVSIEQPRAEISGSASSNTRSSNMAYSIQATTVEPVKTRNEDLRRYGPSSPGSSTSSVAPDQSTHVEPIKTPNRPMGTDGEVLANFECPYCSTVQQIASDETWQKHVLTDLQPYICIYPECGLHAYMFSGRDEWFSHEAQYHQHQLHCNTEGHEEFRNVAAFLNHMKTEHQEFLKESQLPAIRRVAERPTESASGTCPLCLHCTERLKTHLARHLEELALFSIPQTHYMTPDLVGPDSDVAQLDSYHTVGLRTSLTRESDFSIEFHPEDLSELITQVDYEPTPPDCEEQLKNGVDISWDAITIKFRAARAYKIPLILTRENPMPTQSEEALKHNRDRALNRTGESLYRDTINADDISNAYIRYQDMRHAWSGRDTIRDSLYPAHLSEKLILDIEEKFMRFLSILVYINARDCLAEFQNRFIDANGDLICTDSDLPLGDMNVEFLDEAHRSRFLALQYLFIPKPIVVSAGIQHIDDKFRLPFEEVSRNVVTGVYGTIDKVKISARYFQNEGYQAVDAKYVACKRLHVEATALHRQSEYLQVVKETLTSHENIRLHISIIARQTEQIIILPWTDHLDLDIFLLEGHNLLGDKVYEFRNHFSEAKPEIVLAAVCIQMRNLAQALRWLHQGVSLRSDRIGFTLMNLKPNNIFIEQGDSAVGRWVITDFAISAFALAFNKDEGSEHSKYVSIRDYYQILTHETQVRRPRGPYRPPEAEQIADNGFEGRITADQGRAAQRGDIWSFGCIASEVLTFALGRAALVKLFRDKRRGGLRHTGYFYEEVSANSLRHEITERAYRVRPCIVSWLRRLPLLYAPVPRKAIECCVESILQILVTDASRRPTADELLSGMSHVAKHIGSHREGYDSKEFGRPDCPFDRPVIQPGDSINEPTQDPVLHHGYESMIGRIARRVGDGRPAAADTPSTPLEPLDSESLQVVDMHHGRTSPSPRGSYGVLIDQEMPRKASDSIEVTPFHLRKKKIVAHSLCPTGCRVAHLWEDNKQFGITLSHISLVETVIERIEEIELSGPGITWRAVRLAGEYLVTWGSDKQGSEQVHLVVLGNASPCRGLEKVDLADLSMIAISLKGRFALVFGKAIIYGHVDSTVSQAHISPEEIQAKGDHKFSDVAFNDDGSLLYAWEIGRLDDRLNVWQIEDPVHRLRLPAYSEGSYRALSRPGREATLIPYNSHPGCIIQDHDAKFFVAQILRTEGGSTERIPRIIKADLNKPVAACMFNDHSILTLERSLLRRPGRIREHRIISVNKSIIQPSVAGTRMKRAAEEGTQMRVVSVPETDDLVIVICMPRGNIELIPVRAELD</sequence>
<feature type="compositionally biased region" description="Low complexity" evidence="1">
    <location>
        <begin position="99"/>
        <end position="109"/>
    </location>
</feature>
<comment type="caution">
    <text evidence="3">The sequence shown here is derived from an EMBL/GenBank/DDBJ whole genome shotgun (WGS) entry which is preliminary data.</text>
</comment>
<keyword evidence="4" id="KW-1185">Reference proteome</keyword>
<dbReference type="InterPro" id="IPR000719">
    <property type="entry name" value="Prot_kinase_dom"/>
</dbReference>
<organism evidence="3 4">
    <name type="scientific">Clohesyomyces aquaticus</name>
    <dbReference type="NCBI Taxonomy" id="1231657"/>
    <lineage>
        <taxon>Eukaryota</taxon>
        <taxon>Fungi</taxon>
        <taxon>Dikarya</taxon>
        <taxon>Ascomycota</taxon>
        <taxon>Pezizomycotina</taxon>
        <taxon>Dothideomycetes</taxon>
        <taxon>Pleosporomycetidae</taxon>
        <taxon>Pleosporales</taxon>
        <taxon>Lindgomycetaceae</taxon>
        <taxon>Clohesyomyces</taxon>
    </lineage>
</organism>
<dbReference type="Proteomes" id="UP000193144">
    <property type="component" value="Unassembled WGS sequence"/>
</dbReference>
<dbReference type="Pfam" id="PF26082">
    <property type="entry name" value="zf-C2H2_AcuF"/>
    <property type="match status" value="1"/>
</dbReference>
<dbReference type="Gene3D" id="1.10.510.10">
    <property type="entry name" value="Transferase(Phosphotransferase) domain 1"/>
    <property type="match status" value="1"/>
</dbReference>
<evidence type="ECO:0000313" key="3">
    <source>
        <dbReference type="EMBL" id="ORY17090.1"/>
    </source>
</evidence>
<feature type="compositionally biased region" description="Polar residues" evidence="1">
    <location>
        <begin position="75"/>
        <end position="84"/>
    </location>
</feature>
<dbReference type="PANTHER" id="PTHR35391:SF7">
    <property type="entry name" value="C2H2-TYPE DOMAIN-CONTAINING PROTEIN"/>
    <property type="match status" value="1"/>
</dbReference>
<dbReference type="SMART" id="SM00220">
    <property type="entry name" value="S_TKc"/>
    <property type="match status" value="1"/>
</dbReference>
<name>A0A1Y2A417_9PLEO</name>
<feature type="compositionally biased region" description="Basic and acidic residues" evidence="1">
    <location>
        <begin position="88"/>
        <end position="97"/>
    </location>
</feature>
<proteinExistence type="predicted"/>
<dbReference type="EMBL" id="MCFA01000014">
    <property type="protein sequence ID" value="ORY17090.1"/>
    <property type="molecule type" value="Genomic_DNA"/>
</dbReference>
<dbReference type="InterPro" id="IPR058925">
    <property type="entry name" value="zf-C2H2_AcuF"/>
</dbReference>
<evidence type="ECO:0000259" key="2">
    <source>
        <dbReference type="PROSITE" id="PS50011"/>
    </source>
</evidence>